<organism evidence="2 3">
    <name type="scientific">Crenobacter oryzisoli</name>
    <dbReference type="NCBI Taxonomy" id="3056844"/>
    <lineage>
        <taxon>Bacteria</taxon>
        <taxon>Pseudomonadati</taxon>
        <taxon>Pseudomonadota</taxon>
        <taxon>Betaproteobacteria</taxon>
        <taxon>Neisseriales</taxon>
        <taxon>Neisseriaceae</taxon>
        <taxon>Crenobacter</taxon>
    </lineage>
</organism>
<dbReference type="Proteomes" id="UP001168540">
    <property type="component" value="Unassembled WGS sequence"/>
</dbReference>
<evidence type="ECO:0000256" key="1">
    <source>
        <dbReference type="SAM" id="SignalP"/>
    </source>
</evidence>
<sequence>MRHTLLSTAALLLVAGFSNANPSIQGSLTPPPGQGYAIVSLTARAIVPDNGTLEVHWYGLDNGSSGIARANFVTDTLYSDQGMAPTEGKVILLTLAPGRYQISDAWTRWGEDTGDSTTHVKHYGVNAPFEVKAGETVYLGNIMADLSFLPELQLRDEQQRDLDHIRNTWHVADTSFIRAELLRSGSSDMSH</sequence>
<evidence type="ECO:0000313" key="2">
    <source>
        <dbReference type="EMBL" id="MDN0075392.1"/>
    </source>
</evidence>
<evidence type="ECO:0000313" key="3">
    <source>
        <dbReference type="Proteomes" id="UP001168540"/>
    </source>
</evidence>
<accession>A0ABT7XNM6</accession>
<gene>
    <name evidence="2" type="ORF">QU481_10865</name>
</gene>
<proteinExistence type="predicted"/>
<feature type="chain" id="PRO_5046351847" evidence="1">
    <location>
        <begin position="21"/>
        <end position="191"/>
    </location>
</feature>
<name>A0ABT7XNM6_9NEIS</name>
<keyword evidence="1" id="KW-0732">Signal</keyword>
<dbReference type="EMBL" id="JAUEDK010000017">
    <property type="protein sequence ID" value="MDN0075392.1"/>
    <property type="molecule type" value="Genomic_DNA"/>
</dbReference>
<keyword evidence="3" id="KW-1185">Reference proteome</keyword>
<protein>
    <submittedName>
        <fullName evidence="2">Uncharacterized protein</fullName>
    </submittedName>
</protein>
<feature type="signal peptide" evidence="1">
    <location>
        <begin position="1"/>
        <end position="20"/>
    </location>
</feature>
<comment type="caution">
    <text evidence="2">The sequence shown here is derived from an EMBL/GenBank/DDBJ whole genome shotgun (WGS) entry which is preliminary data.</text>
</comment>
<reference evidence="2" key="1">
    <citation type="submission" date="2023-06" db="EMBL/GenBank/DDBJ databases">
        <authorList>
            <person name="Zhang S."/>
        </authorList>
    </citation>
    <scope>NUCLEOTIDE SEQUENCE</scope>
    <source>
        <strain evidence="2">SG2303</strain>
    </source>
</reference>
<dbReference type="RefSeq" id="WP_289830000.1">
    <property type="nucleotide sequence ID" value="NZ_JAUEDK010000017.1"/>
</dbReference>